<evidence type="ECO:0000259" key="2">
    <source>
        <dbReference type="Pfam" id="PF00089"/>
    </source>
</evidence>
<gene>
    <name evidence="3" type="ORF">PMAYCL1PPCAC_23213</name>
</gene>
<evidence type="ECO:0000313" key="4">
    <source>
        <dbReference type="Proteomes" id="UP001328107"/>
    </source>
</evidence>
<dbReference type="PANTHER" id="PTHR24260:SF141">
    <property type="entry name" value="TRYPSIN-LIKE PROTEASE TRY-5"/>
    <property type="match status" value="1"/>
</dbReference>
<dbReference type="PANTHER" id="PTHR24260">
    <property type="match status" value="1"/>
</dbReference>
<dbReference type="AlphaFoldDB" id="A0AAN5CY84"/>
<dbReference type="SUPFAM" id="SSF50494">
    <property type="entry name" value="Trypsin-like serine proteases"/>
    <property type="match status" value="1"/>
</dbReference>
<dbReference type="Pfam" id="PF00089">
    <property type="entry name" value="Trypsin"/>
    <property type="match status" value="1"/>
</dbReference>
<dbReference type="InterPro" id="IPR001254">
    <property type="entry name" value="Trypsin_dom"/>
</dbReference>
<proteinExistence type="predicted"/>
<evidence type="ECO:0000313" key="3">
    <source>
        <dbReference type="EMBL" id="GMR53018.1"/>
    </source>
</evidence>
<feature type="non-terminal residue" evidence="3">
    <location>
        <position position="73"/>
    </location>
</feature>
<dbReference type="InterPro" id="IPR051333">
    <property type="entry name" value="CLIP_Serine_Protease"/>
</dbReference>
<evidence type="ECO:0000256" key="1">
    <source>
        <dbReference type="SAM" id="MobiDB-lite"/>
    </source>
</evidence>
<feature type="domain" description="Peptidase S1" evidence="2">
    <location>
        <begin position="15"/>
        <end position="65"/>
    </location>
</feature>
<dbReference type="GO" id="GO:0004252">
    <property type="term" value="F:serine-type endopeptidase activity"/>
    <property type="evidence" value="ECO:0007669"/>
    <property type="project" value="InterPro"/>
</dbReference>
<comment type="caution">
    <text evidence="3">The sequence shown here is derived from an EMBL/GenBank/DDBJ whole genome shotgun (WGS) entry which is preliminary data.</text>
</comment>
<feature type="non-terminal residue" evidence="3">
    <location>
        <position position="1"/>
    </location>
</feature>
<dbReference type="Gene3D" id="2.40.10.10">
    <property type="entry name" value="Trypsin-like serine proteases"/>
    <property type="match status" value="1"/>
</dbReference>
<dbReference type="Proteomes" id="UP001328107">
    <property type="component" value="Unassembled WGS sequence"/>
</dbReference>
<dbReference type="EMBL" id="BTRK01000005">
    <property type="protein sequence ID" value="GMR53018.1"/>
    <property type="molecule type" value="Genomic_DNA"/>
</dbReference>
<organism evidence="3 4">
    <name type="scientific">Pristionchus mayeri</name>
    <dbReference type="NCBI Taxonomy" id="1317129"/>
    <lineage>
        <taxon>Eukaryota</taxon>
        <taxon>Metazoa</taxon>
        <taxon>Ecdysozoa</taxon>
        <taxon>Nematoda</taxon>
        <taxon>Chromadorea</taxon>
        <taxon>Rhabditida</taxon>
        <taxon>Rhabditina</taxon>
        <taxon>Diplogasteromorpha</taxon>
        <taxon>Diplogasteroidea</taxon>
        <taxon>Neodiplogasteridae</taxon>
        <taxon>Pristionchus</taxon>
    </lineage>
</organism>
<sequence>DEEEDEDEPQKKGFGGSSAESGQMPWAVAIFKWSKKDSFTPCGGTLISRRHVLTAMHCLANRDAFKPKEGGGS</sequence>
<dbReference type="InterPro" id="IPR009003">
    <property type="entry name" value="Peptidase_S1_PA"/>
</dbReference>
<feature type="region of interest" description="Disordered" evidence="1">
    <location>
        <begin position="1"/>
        <end position="21"/>
    </location>
</feature>
<accession>A0AAN5CY84</accession>
<dbReference type="GO" id="GO:0006508">
    <property type="term" value="P:proteolysis"/>
    <property type="evidence" value="ECO:0007669"/>
    <property type="project" value="InterPro"/>
</dbReference>
<protein>
    <recommendedName>
        <fullName evidence="2">Peptidase S1 domain-containing protein</fullName>
    </recommendedName>
</protein>
<dbReference type="InterPro" id="IPR043504">
    <property type="entry name" value="Peptidase_S1_PA_chymotrypsin"/>
</dbReference>
<reference evidence="4" key="1">
    <citation type="submission" date="2022-10" db="EMBL/GenBank/DDBJ databases">
        <title>Genome assembly of Pristionchus species.</title>
        <authorList>
            <person name="Yoshida K."/>
            <person name="Sommer R.J."/>
        </authorList>
    </citation>
    <scope>NUCLEOTIDE SEQUENCE [LARGE SCALE GENOMIC DNA]</scope>
    <source>
        <strain evidence="4">RS5460</strain>
    </source>
</reference>
<keyword evidence="4" id="KW-1185">Reference proteome</keyword>
<name>A0AAN5CY84_9BILA</name>